<sequence length="390" mass="42043">MIGEPFDRASFVLPIRPDLVGVQSYGAPQLDVPARLNVNENPFPLPAELVDAITESVRAVASGLNRYPDRDATALRQALADYVSTETSAQVGVDQLWAANGSNEVMHHLFLAFGGPGRSALTFTPTYSMYPEYARDTFTGFTAIPRDAEFGVDLATALPAIRELHPSLVLVTSPNNPSGTALPQEDLRAIAEVALEQGAMVIVDEAYAEFRRDGTASALELLGRYPNLVVTRTMSKAFGLAGARLGYAVAADPSVIAVLSVVRLPYHLSAVTQAVALAALEHSEALLSQVAMLRDERDRLRDWLVAQGFVVAPSDANFIMFSGVDDRDRVWQALLDQGVLVRQPEPAGWLRVSIGTPGENDMFRRALLGAIGQSMTNANEKNTTPKEGSP</sequence>
<reference evidence="9" key="1">
    <citation type="submission" date="2020-05" db="EMBL/GenBank/DDBJ databases">
        <authorList>
            <person name="Chiriac C."/>
            <person name="Salcher M."/>
            <person name="Ghai R."/>
            <person name="Kavagutti S V."/>
        </authorList>
    </citation>
    <scope>NUCLEOTIDE SEQUENCE</scope>
</reference>
<dbReference type="NCBIfam" id="TIGR01141">
    <property type="entry name" value="hisC"/>
    <property type="match status" value="1"/>
</dbReference>
<dbReference type="GO" id="GO:0030170">
    <property type="term" value="F:pyridoxal phosphate binding"/>
    <property type="evidence" value="ECO:0007669"/>
    <property type="project" value="InterPro"/>
</dbReference>
<dbReference type="InterPro" id="IPR015422">
    <property type="entry name" value="PyrdxlP-dep_Trfase_small"/>
</dbReference>
<evidence type="ECO:0000256" key="7">
    <source>
        <dbReference type="ARBA" id="ARBA00029440"/>
    </source>
</evidence>
<dbReference type="InterPro" id="IPR005861">
    <property type="entry name" value="HisP_aminotrans"/>
</dbReference>
<dbReference type="GO" id="GO:0000105">
    <property type="term" value="P:L-histidine biosynthetic process"/>
    <property type="evidence" value="ECO:0007669"/>
    <property type="project" value="UniProtKB-KW"/>
</dbReference>
<dbReference type="GO" id="GO:0004400">
    <property type="term" value="F:histidinol-phosphate transaminase activity"/>
    <property type="evidence" value="ECO:0007669"/>
    <property type="project" value="InterPro"/>
</dbReference>
<accession>A0A6J7LHR5</accession>
<evidence type="ECO:0000256" key="5">
    <source>
        <dbReference type="ARBA" id="ARBA00022898"/>
    </source>
</evidence>
<dbReference type="SUPFAM" id="SSF53383">
    <property type="entry name" value="PLP-dependent transferases"/>
    <property type="match status" value="1"/>
</dbReference>
<dbReference type="InterPro" id="IPR001917">
    <property type="entry name" value="Aminotrans_II_pyridoxalP_BS"/>
</dbReference>
<dbReference type="InterPro" id="IPR004839">
    <property type="entry name" value="Aminotransferase_I/II_large"/>
</dbReference>
<dbReference type="PANTHER" id="PTHR42885:SF2">
    <property type="entry name" value="HISTIDINOL-PHOSPHATE AMINOTRANSFERASE"/>
    <property type="match status" value="1"/>
</dbReference>
<dbReference type="InterPro" id="IPR015421">
    <property type="entry name" value="PyrdxlP-dep_Trfase_major"/>
</dbReference>
<keyword evidence="6" id="KW-0368">Histidine biosynthesis</keyword>
<comment type="pathway">
    <text evidence="7">Amino-acid biosynthesis.</text>
</comment>
<keyword evidence="3" id="KW-0028">Amino-acid biosynthesis</keyword>
<evidence type="ECO:0000256" key="6">
    <source>
        <dbReference type="ARBA" id="ARBA00023102"/>
    </source>
</evidence>
<evidence type="ECO:0000256" key="3">
    <source>
        <dbReference type="ARBA" id="ARBA00022605"/>
    </source>
</evidence>
<comment type="cofactor">
    <cofactor evidence="1">
        <name>pyridoxal 5'-phosphate</name>
        <dbReference type="ChEBI" id="CHEBI:597326"/>
    </cofactor>
</comment>
<dbReference type="CDD" id="cd00609">
    <property type="entry name" value="AAT_like"/>
    <property type="match status" value="1"/>
</dbReference>
<dbReference type="HAMAP" id="MF_01023">
    <property type="entry name" value="HisC_aminotrans_2"/>
    <property type="match status" value="1"/>
</dbReference>
<keyword evidence="5" id="KW-0663">Pyridoxal phosphate</keyword>
<evidence type="ECO:0000259" key="8">
    <source>
        <dbReference type="Pfam" id="PF00155"/>
    </source>
</evidence>
<evidence type="ECO:0000313" key="9">
    <source>
        <dbReference type="EMBL" id="CAB4966682.1"/>
    </source>
</evidence>
<dbReference type="Pfam" id="PF00155">
    <property type="entry name" value="Aminotran_1_2"/>
    <property type="match status" value="1"/>
</dbReference>
<evidence type="ECO:0000256" key="1">
    <source>
        <dbReference type="ARBA" id="ARBA00001933"/>
    </source>
</evidence>
<gene>
    <name evidence="9" type="ORF">UFOPK3772_02839</name>
</gene>
<proteinExistence type="inferred from homology"/>
<name>A0A6J7LHR5_9ZZZZ</name>
<evidence type="ECO:0000256" key="2">
    <source>
        <dbReference type="ARBA" id="ARBA00022576"/>
    </source>
</evidence>
<dbReference type="EMBL" id="CAFBNE010000127">
    <property type="protein sequence ID" value="CAB4966682.1"/>
    <property type="molecule type" value="Genomic_DNA"/>
</dbReference>
<dbReference type="Gene3D" id="3.90.1150.10">
    <property type="entry name" value="Aspartate Aminotransferase, domain 1"/>
    <property type="match status" value="1"/>
</dbReference>
<keyword evidence="2" id="KW-0032">Aminotransferase</keyword>
<organism evidence="9">
    <name type="scientific">freshwater metagenome</name>
    <dbReference type="NCBI Taxonomy" id="449393"/>
    <lineage>
        <taxon>unclassified sequences</taxon>
        <taxon>metagenomes</taxon>
        <taxon>ecological metagenomes</taxon>
    </lineage>
</organism>
<dbReference type="AlphaFoldDB" id="A0A6J7LHR5"/>
<dbReference type="PANTHER" id="PTHR42885">
    <property type="entry name" value="HISTIDINOL-PHOSPHATE AMINOTRANSFERASE-RELATED"/>
    <property type="match status" value="1"/>
</dbReference>
<protein>
    <submittedName>
        <fullName evidence="9">Unannotated protein</fullName>
    </submittedName>
</protein>
<dbReference type="Gene3D" id="3.40.640.10">
    <property type="entry name" value="Type I PLP-dependent aspartate aminotransferase-like (Major domain)"/>
    <property type="match status" value="1"/>
</dbReference>
<dbReference type="PROSITE" id="PS00599">
    <property type="entry name" value="AA_TRANSFER_CLASS_2"/>
    <property type="match status" value="1"/>
</dbReference>
<dbReference type="NCBIfam" id="NF002877">
    <property type="entry name" value="PRK03317.1"/>
    <property type="match status" value="1"/>
</dbReference>
<evidence type="ECO:0000256" key="4">
    <source>
        <dbReference type="ARBA" id="ARBA00022679"/>
    </source>
</evidence>
<dbReference type="InterPro" id="IPR015424">
    <property type="entry name" value="PyrdxlP-dep_Trfase"/>
</dbReference>
<keyword evidence="4" id="KW-0808">Transferase</keyword>
<feature type="domain" description="Aminotransferase class I/classII large" evidence="8">
    <location>
        <begin position="35"/>
        <end position="366"/>
    </location>
</feature>